<dbReference type="SUPFAM" id="SSF53098">
    <property type="entry name" value="Ribonuclease H-like"/>
    <property type="match status" value="1"/>
</dbReference>
<sequence>MTHPSPKRNMVPKAVLMRSGLVSLITARPVNTAQPRSIVNSTRPMTNVFNKAHSTVRRPINNKTTTKKSNFNQGVNTVKNKNVNTARTKAIVNTAKPKVVLNAVKGNQVNVVKASACCVWKPKTKDQGVIDSGCSRHMTGNMSYLTDFEEIDGGYVAFGGNPKGGKITERVPRKNNMYSVDLKNIVPKGVLTCLFAKATSDESKFWHRRSERVESTKDETSGIFKSFITRVENLLYQRVKVIRCDNGTEFKNKEMNQFYERKGIKREFSIARTPQQNGVAKRKNRTLIEAARTMLVDSKLPTTFWAEAVNTASCVQNRVLVTKPHNKTHYELFLGRKPALGFMRPFRCPVTILNTIDHLGKFNGKADKGFFVGYSINSKAFRVFNSRTRIVEENLHVQFSENTPNITESGPNWLFDIDSLTKSINYKPVVAGNQSNHNAGTKACNDAVANEKNVTEEPRKEGGDSNNDQEKEDDNVNSTNNVNTASDGNSINNVNAVSSTLNATGIEVNDVGSKISIELTDDLNMPKLEDIVYSDDDEDVGAEANMNSLNTIMPVSPIPTTRIHKDHPVEQIIRDLNSAPQTRRMIKNLEEHGLFSSVQQRTNHKTLKIACLLAFYHKKNPKRNKKDERGIIIKNKARLVTQGYTQEERIDYDEVFAPVARIEAIRLFLAYASYKDFVVYQMDVKSDFLYCKIEEEVYVCQPPGFEDLDFPDRVYKVQKALYGLHQALRAWYETLSPYLLDNRFKRRKIDKTLFIRRDKGDILLVQVYVDDIIFGSTKKSLCTEFENMMHKKFQMGSMGELTFFLGLQVKQKDDGIFISQDKYVTKILKKFGFTDVKTASTPMETQKPLLKDEDGEEVDVHLYRSRIGSLMYLTSSRPDIMFAVCACARYQVNPKVSHLYAVKRIFRYLKDKRVYNKSCHSLVVKIDFMSCKNRLWLLNSITEAEIYSKEKKLIQMIKIQLTKNVVDLHTKAFDVHVAYRLETWAHVYSFKVNPCNGRDMWPIIEFRTVILPPCHKSQVGRPPKKRKKSVDELASQSCSTGKQYGKGKSVKCSKCGNLGHNRKGCRGQGGASQGGGSSQQSATPSQASGARNSSSQADGYGQPSASPSQAMAEDGVANIKRWHQDHSNDGVGTLTTGSERSRLKETLEDSASQDKDDYSTCARNILKGILTMQQAQLVENEVVRVMIPKCMSWLDAYDEPIGDMEDKVDNPSTQNMSSASSAVTYTSVYTDSEPGRVFWGANEEISNGGSPRVIVLGYDRLPMQPVAPPSPDYIPGPEEPQTPTVPQDEDEHEPMFIQPHDPDYVPEPIYPEYIPLEDEHEFPVEEQPLPPVDSPTAESPGYVVESDPEEDPEEYEDDETEDGPVDYPMDGGEDGDDDDGDSSGDDADDEDEDEEDEDKEDEEEEEHLAPADSAIVVPTVELVSPPEGTKPVIPPPSTDITTTGARITVRLQASISLPPEAEVERLLAMPTPPPLLASTQALIDAVTAALPSPPLPPLPPSLYIPPPVDRRDDIPESERPPRKRSCLFALGSRYEVGESSTARPTGGRGIDYGFVSTVYAKARRRGIREVGYGIRDTWVDPAEAVPEIAPMTMGEVNTRVTELAELHDHDTQDLYALLKDA</sequence>
<dbReference type="EMBL" id="BQNB010016925">
    <property type="protein sequence ID" value="GJT57369.1"/>
    <property type="molecule type" value="Genomic_DNA"/>
</dbReference>
<dbReference type="InterPro" id="IPR039537">
    <property type="entry name" value="Retrotran_Ty1/copia-like"/>
</dbReference>
<dbReference type="InterPro" id="IPR012337">
    <property type="entry name" value="RNaseH-like_sf"/>
</dbReference>
<reference evidence="5" key="1">
    <citation type="journal article" date="2022" name="Int. J. Mol. Sci.">
        <title>Draft Genome of Tanacetum Coccineum: Genomic Comparison of Closely Related Tanacetum-Family Plants.</title>
        <authorList>
            <person name="Yamashiro T."/>
            <person name="Shiraishi A."/>
            <person name="Nakayama K."/>
            <person name="Satake H."/>
        </authorList>
    </citation>
    <scope>NUCLEOTIDE SEQUENCE</scope>
</reference>
<dbReference type="Pfam" id="PF25597">
    <property type="entry name" value="SH3_retrovirus"/>
    <property type="match status" value="1"/>
</dbReference>
<dbReference type="Pfam" id="PF07727">
    <property type="entry name" value="RVT_2"/>
    <property type="match status" value="1"/>
</dbReference>
<feature type="compositionally biased region" description="Acidic residues" evidence="3">
    <location>
        <begin position="1371"/>
        <end position="1406"/>
    </location>
</feature>
<dbReference type="InterPro" id="IPR013103">
    <property type="entry name" value="RVT_2"/>
</dbReference>
<dbReference type="InterPro" id="IPR057670">
    <property type="entry name" value="SH3_retrovirus"/>
</dbReference>
<gene>
    <name evidence="5" type="ORF">Tco_0992423</name>
</gene>
<evidence type="ECO:0000256" key="1">
    <source>
        <dbReference type="ARBA" id="ARBA00022723"/>
    </source>
</evidence>
<feature type="compositionally biased region" description="Low complexity" evidence="3">
    <location>
        <begin position="476"/>
        <end position="486"/>
    </location>
</feature>
<feature type="compositionally biased region" description="Polar residues" evidence="3">
    <location>
        <begin position="1091"/>
        <end position="1109"/>
    </location>
</feature>
<name>A0ABQ5F2U9_9ASTR</name>
<keyword evidence="1" id="KW-0479">Metal-binding</keyword>
<feature type="compositionally biased region" description="Basic and acidic residues" evidence="3">
    <location>
        <begin position="1139"/>
        <end position="1155"/>
    </location>
</feature>
<dbReference type="PROSITE" id="PS50994">
    <property type="entry name" value="INTEGRASE"/>
    <property type="match status" value="1"/>
</dbReference>
<keyword evidence="2" id="KW-0378">Hydrolase</keyword>
<feature type="compositionally biased region" description="Acidic residues" evidence="3">
    <location>
        <begin position="1346"/>
        <end position="1364"/>
    </location>
</feature>
<proteinExistence type="predicted"/>
<dbReference type="Proteomes" id="UP001151760">
    <property type="component" value="Unassembled WGS sequence"/>
</dbReference>
<dbReference type="Gene3D" id="3.30.420.10">
    <property type="entry name" value="Ribonuclease H-like superfamily/Ribonuclease H"/>
    <property type="match status" value="1"/>
</dbReference>
<dbReference type="PANTHER" id="PTHR42648:SF32">
    <property type="entry name" value="RIBONUCLEASE H-LIKE DOMAIN, GAG-PRE-INTEGRASE DOMAIN PROTEIN-RELATED"/>
    <property type="match status" value="1"/>
</dbReference>
<accession>A0ABQ5F2U9</accession>
<evidence type="ECO:0000256" key="3">
    <source>
        <dbReference type="SAM" id="MobiDB-lite"/>
    </source>
</evidence>
<reference evidence="5" key="2">
    <citation type="submission" date="2022-01" db="EMBL/GenBank/DDBJ databases">
        <authorList>
            <person name="Yamashiro T."/>
            <person name="Shiraishi A."/>
            <person name="Satake H."/>
            <person name="Nakayama K."/>
        </authorList>
    </citation>
    <scope>NUCLEOTIDE SEQUENCE</scope>
</reference>
<dbReference type="SUPFAM" id="SSF56672">
    <property type="entry name" value="DNA/RNA polymerases"/>
    <property type="match status" value="1"/>
</dbReference>
<feature type="region of interest" description="Disordered" evidence="3">
    <location>
        <begin position="1264"/>
        <end position="1441"/>
    </location>
</feature>
<dbReference type="InterPro" id="IPR043502">
    <property type="entry name" value="DNA/RNA_pol_sf"/>
</dbReference>
<evidence type="ECO:0000313" key="5">
    <source>
        <dbReference type="EMBL" id="GJT57369.1"/>
    </source>
</evidence>
<organism evidence="5 6">
    <name type="scientific">Tanacetum coccineum</name>
    <dbReference type="NCBI Taxonomy" id="301880"/>
    <lineage>
        <taxon>Eukaryota</taxon>
        <taxon>Viridiplantae</taxon>
        <taxon>Streptophyta</taxon>
        <taxon>Embryophyta</taxon>
        <taxon>Tracheophyta</taxon>
        <taxon>Spermatophyta</taxon>
        <taxon>Magnoliopsida</taxon>
        <taxon>eudicotyledons</taxon>
        <taxon>Gunneridae</taxon>
        <taxon>Pentapetalae</taxon>
        <taxon>asterids</taxon>
        <taxon>campanulids</taxon>
        <taxon>Asterales</taxon>
        <taxon>Asteraceae</taxon>
        <taxon>Asteroideae</taxon>
        <taxon>Anthemideae</taxon>
        <taxon>Anthemidinae</taxon>
        <taxon>Tanacetum</taxon>
    </lineage>
</organism>
<feature type="region of interest" description="Disordered" evidence="3">
    <location>
        <begin position="1124"/>
        <end position="1155"/>
    </location>
</feature>
<comment type="caution">
    <text evidence="5">The sequence shown here is derived from an EMBL/GenBank/DDBJ whole genome shotgun (WGS) entry which is preliminary data.</text>
</comment>
<feature type="region of interest" description="Disordered" evidence="3">
    <location>
        <begin position="1015"/>
        <end position="1050"/>
    </location>
</feature>
<evidence type="ECO:0000313" key="6">
    <source>
        <dbReference type="Proteomes" id="UP001151760"/>
    </source>
</evidence>
<keyword evidence="6" id="KW-1185">Reference proteome</keyword>
<protein>
    <submittedName>
        <fullName evidence="5">Ribonuclease H-like domain-containing protein</fullName>
    </submittedName>
</protein>
<dbReference type="InterPro" id="IPR036397">
    <property type="entry name" value="RNaseH_sf"/>
</dbReference>
<feature type="compositionally biased region" description="Gly residues" evidence="3">
    <location>
        <begin position="1066"/>
        <end position="1077"/>
    </location>
</feature>
<evidence type="ECO:0000259" key="4">
    <source>
        <dbReference type="PROSITE" id="PS50994"/>
    </source>
</evidence>
<feature type="compositionally biased region" description="Low complexity" evidence="3">
    <location>
        <begin position="1078"/>
        <end position="1090"/>
    </location>
</feature>
<dbReference type="PANTHER" id="PTHR42648">
    <property type="entry name" value="TRANSPOSASE, PUTATIVE-RELATED"/>
    <property type="match status" value="1"/>
</dbReference>
<evidence type="ECO:0000256" key="2">
    <source>
        <dbReference type="ARBA" id="ARBA00022801"/>
    </source>
</evidence>
<feature type="domain" description="Integrase catalytic" evidence="4">
    <location>
        <begin position="168"/>
        <end position="337"/>
    </location>
</feature>
<feature type="compositionally biased region" description="Pro residues" evidence="3">
    <location>
        <begin position="1265"/>
        <end position="1280"/>
    </location>
</feature>
<feature type="region of interest" description="Disordered" evidence="3">
    <location>
        <begin position="452"/>
        <end position="492"/>
    </location>
</feature>
<dbReference type="InterPro" id="IPR001584">
    <property type="entry name" value="Integrase_cat-core"/>
</dbReference>
<feature type="region of interest" description="Disordered" evidence="3">
    <location>
        <begin position="1064"/>
        <end position="1112"/>
    </location>
</feature>
<feature type="compositionally biased region" description="Basic and acidic residues" evidence="3">
    <location>
        <begin position="453"/>
        <end position="463"/>
    </location>
</feature>